<feature type="region of interest" description="Disordered" evidence="1">
    <location>
        <begin position="104"/>
        <end position="129"/>
    </location>
</feature>
<reference evidence="2 3" key="1">
    <citation type="journal article" date="2024" name="Nat. Commun.">
        <title>Phylogenomics reveals the evolutionary origins of lichenization in chlorophyte algae.</title>
        <authorList>
            <person name="Puginier C."/>
            <person name="Libourel C."/>
            <person name="Otte J."/>
            <person name="Skaloud P."/>
            <person name="Haon M."/>
            <person name="Grisel S."/>
            <person name="Petersen M."/>
            <person name="Berrin J.G."/>
            <person name="Delaux P.M."/>
            <person name="Dal Grande F."/>
            <person name="Keller J."/>
        </authorList>
    </citation>
    <scope>NUCLEOTIDE SEQUENCE [LARGE SCALE GENOMIC DNA]</scope>
    <source>
        <strain evidence="2 3">SAG 2043</strain>
    </source>
</reference>
<keyword evidence="3" id="KW-1185">Reference proteome</keyword>
<dbReference type="AlphaFoldDB" id="A0AAW1PKF2"/>
<accession>A0AAW1PKF2</accession>
<evidence type="ECO:0000313" key="2">
    <source>
        <dbReference type="EMBL" id="KAK9810300.1"/>
    </source>
</evidence>
<evidence type="ECO:0000313" key="3">
    <source>
        <dbReference type="Proteomes" id="UP001489004"/>
    </source>
</evidence>
<proteinExistence type="predicted"/>
<dbReference type="PANTHER" id="PTHR15924">
    <property type="entry name" value="CLE"/>
    <property type="match status" value="1"/>
</dbReference>
<comment type="caution">
    <text evidence="2">The sequence shown here is derived from an EMBL/GenBank/DDBJ whole genome shotgun (WGS) entry which is preliminary data.</text>
</comment>
<organism evidence="2 3">
    <name type="scientific">[Myrmecia] bisecta</name>
    <dbReference type="NCBI Taxonomy" id="41462"/>
    <lineage>
        <taxon>Eukaryota</taxon>
        <taxon>Viridiplantae</taxon>
        <taxon>Chlorophyta</taxon>
        <taxon>core chlorophytes</taxon>
        <taxon>Trebouxiophyceae</taxon>
        <taxon>Trebouxiales</taxon>
        <taxon>Trebouxiaceae</taxon>
        <taxon>Myrmecia</taxon>
    </lineage>
</organism>
<protein>
    <submittedName>
        <fullName evidence="2">Uncharacterized protein</fullName>
    </submittedName>
</protein>
<dbReference type="Proteomes" id="UP001489004">
    <property type="component" value="Unassembled WGS sequence"/>
</dbReference>
<name>A0AAW1PKF2_9CHLO</name>
<dbReference type="EMBL" id="JALJOR010000010">
    <property type="protein sequence ID" value="KAK9810300.1"/>
    <property type="molecule type" value="Genomic_DNA"/>
</dbReference>
<dbReference type="InterPro" id="IPR019265">
    <property type="entry name" value="RTRAF"/>
</dbReference>
<dbReference type="Pfam" id="PF10036">
    <property type="entry name" value="RLL"/>
    <property type="match status" value="1"/>
</dbReference>
<evidence type="ECO:0000256" key="1">
    <source>
        <dbReference type="SAM" id="MobiDB-lite"/>
    </source>
</evidence>
<sequence>MSSYTIQLLHQLSYTSAQTINLANVADFRRLISWLEETQVPRLRPAQQHVMQDFDSPDWDTVFAQYLTALDCPIKPAGPTELGDTLDWLLLVAVSHTHGTSAAAMQPIGEPSAPAETAKDGPSTSAPAQHCFSDWHADETQRALASLLDRLHVARGQGDLTQQLQAAVQRVEHQVLPAASELGFVKRQRTNASTSHVLDPGVYPSGLDTGDGLLNEAVRLLRMRYVMDLRELAAQIDGVTQRLSEHASAR</sequence>
<gene>
    <name evidence="2" type="ORF">WJX72_008296</name>
</gene>